<proteinExistence type="predicted"/>
<sequence length="218" mass="24956">MSQENNYRIKYQTIEVGTLDIHLKTLKDKQQFFDKDDIAQKLGISSAQWPIFGILWEAGEVLANLMLTYEIEGKRILELGCGLALASMVLNLRGANITATDYHPEVASFLKYNSLLNSKKDIPYFQASWDDKVSIVEKFDVIIGSDVLYERTHVNLLSSFIELYANEKCEIIIIDPARGNHNAFCRKMETFGFSSRNEKPITDYLPKAFKGKILYLNR</sequence>
<dbReference type="InterPro" id="IPR019410">
    <property type="entry name" value="Methyltransf_16"/>
</dbReference>
<evidence type="ECO:0000313" key="3">
    <source>
        <dbReference type="Proteomes" id="UP000224740"/>
    </source>
</evidence>
<evidence type="ECO:0000313" key="2">
    <source>
        <dbReference type="EMBL" id="PHO16229.1"/>
    </source>
</evidence>
<keyword evidence="2" id="KW-0418">Kinase</keyword>
<keyword evidence="1" id="KW-0489">Methyltransferase</keyword>
<name>A0A347TLF4_9BACT</name>
<dbReference type="SUPFAM" id="SSF53335">
    <property type="entry name" value="S-adenosyl-L-methionine-dependent methyltransferases"/>
    <property type="match status" value="1"/>
</dbReference>
<dbReference type="AlphaFoldDB" id="A0A347TLF4"/>
<dbReference type="Proteomes" id="UP000264693">
    <property type="component" value="Chromosome"/>
</dbReference>
<dbReference type="PANTHER" id="PTHR14614">
    <property type="entry name" value="HEPATOCELLULAR CARCINOMA-ASSOCIATED ANTIGEN"/>
    <property type="match status" value="1"/>
</dbReference>
<dbReference type="Pfam" id="PF10294">
    <property type="entry name" value="Methyltransf_16"/>
    <property type="match status" value="1"/>
</dbReference>
<reference evidence="1 4" key="3">
    <citation type="submission" date="2018-08" db="EMBL/GenBank/DDBJ databases">
        <title>Complete genome of the Arcobacter marinus type strain JCM 15502.</title>
        <authorList>
            <person name="Miller W.G."/>
            <person name="Yee E."/>
            <person name="Huynh S."/>
            <person name="Parker C.T."/>
        </authorList>
    </citation>
    <scope>NUCLEOTIDE SEQUENCE [LARGE SCALE GENOMIC DNA]</scope>
    <source>
        <strain evidence="1 4">JCM 15502</strain>
    </source>
</reference>
<dbReference type="InterPro" id="IPR029063">
    <property type="entry name" value="SAM-dependent_MTases_sf"/>
</dbReference>
<dbReference type="GO" id="GO:0016301">
    <property type="term" value="F:kinase activity"/>
    <property type="evidence" value="ECO:0007669"/>
    <property type="project" value="UniProtKB-KW"/>
</dbReference>
<dbReference type="RefSeq" id="WP_099310246.1">
    <property type="nucleotide sequence ID" value="NZ_CP032101.1"/>
</dbReference>
<dbReference type="EMBL" id="CP032101">
    <property type="protein sequence ID" value="AXX87432.1"/>
    <property type="molecule type" value="Genomic_DNA"/>
</dbReference>
<keyword evidence="1" id="KW-0808">Transferase</keyword>
<dbReference type="Gene3D" id="3.40.50.150">
    <property type="entry name" value="Vaccinia Virus protein VP39"/>
    <property type="match status" value="1"/>
</dbReference>
<gene>
    <name evidence="1" type="ORF">AMRN_1700</name>
    <name evidence="2" type="ORF">CPH92_02695</name>
</gene>
<evidence type="ECO:0000313" key="4">
    <source>
        <dbReference type="Proteomes" id="UP000264693"/>
    </source>
</evidence>
<accession>A0A347TLF4</accession>
<dbReference type="GO" id="GO:0032259">
    <property type="term" value="P:methylation"/>
    <property type="evidence" value="ECO:0007669"/>
    <property type="project" value="UniProtKB-KW"/>
</dbReference>
<evidence type="ECO:0000313" key="1">
    <source>
        <dbReference type="EMBL" id="AXX87432.1"/>
    </source>
</evidence>
<dbReference type="KEGG" id="amar:AMRN_1700"/>
<organism evidence="1 4">
    <name type="scientific">Malaciobacter marinus</name>
    <dbReference type="NCBI Taxonomy" id="505249"/>
    <lineage>
        <taxon>Bacteria</taxon>
        <taxon>Pseudomonadati</taxon>
        <taxon>Campylobacterota</taxon>
        <taxon>Epsilonproteobacteria</taxon>
        <taxon>Campylobacterales</taxon>
        <taxon>Arcobacteraceae</taxon>
        <taxon>Malaciobacter</taxon>
    </lineage>
</organism>
<dbReference type="GO" id="GO:0008168">
    <property type="term" value="F:methyltransferase activity"/>
    <property type="evidence" value="ECO:0007669"/>
    <property type="project" value="UniProtKB-KW"/>
</dbReference>
<reference evidence="2" key="2">
    <citation type="submission" date="2017-09" db="EMBL/GenBank/DDBJ databases">
        <authorList>
            <person name="Perez-Cataluna A."/>
            <person name="Figueras M.J."/>
            <person name="Salas-Masso N."/>
        </authorList>
    </citation>
    <scope>NUCLEOTIDE SEQUENCE</scope>
    <source>
        <strain evidence="2">CECT 7727</strain>
    </source>
</reference>
<dbReference type="Proteomes" id="UP000224740">
    <property type="component" value="Unassembled WGS sequence"/>
</dbReference>
<dbReference type="CDD" id="cd02440">
    <property type="entry name" value="AdoMet_MTases"/>
    <property type="match status" value="1"/>
</dbReference>
<protein>
    <submittedName>
        <fullName evidence="2">Histidine kinase</fullName>
    </submittedName>
    <submittedName>
        <fullName evidence="1">SAM-dependent methyltransferase</fullName>
    </submittedName>
</protein>
<dbReference type="EMBL" id="NXAO01000012">
    <property type="protein sequence ID" value="PHO16229.1"/>
    <property type="molecule type" value="Genomic_DNA"/>
</dbReference>
<keyword evidence="3" id="KW-1185">Reference proteome</keyword>
<reference evidence="3" key="1">
    <citation type="submission" date="2017-09" db="EMBL/GenBank/DDBJ databases">
        <title>Arcobacter canalis sp. nov., a new species isolated from a water canal contaminated with urban sewage.</title>
        <authorList>
            <person name="Perez-Cataluna A."/>
            <person name="Salas-Masso N."/>
            <person name="Figueras M.J."/>
        </authorList>
    </citation>
    <scope>NUCLEOTIDE SEQUENCE [LARGE SCALE GENOMIC DNA]</scope>
    <source>
        <strain evidence="3">CECT 7727</strain>
    </source>
</reference>